<evidence type="ECO:0000313" key="1">
    <source>
        <dbReference type="EMBL" id="MCW6534020.1"/>
    </source>
</evidence>
<comment type="caution">
    <text evidence="1">The sequence shown here is derived from an EMBL/GenBank/DDBJ whole genome shotgun (WGS) entry which is preliminary data.</text>
</comment>
<evidence type="ECO:0000313" key="2">
    <source>
        <dbReference type="Proteomes" id="UP001165565"/>
    </source>
</evidence>
<accession>A0AA42CNW5</accession>
<reference evidence="1" key="1">
    <citation type="submission" date="2022-06" db="EMBL/GenBank/DDBJ databases">
        <title>Sphingomonas sp. nov. isolated from rhizosphere soil of tomato.</title>
        <authorList>
            <person name="Dong H."/>
            <person name="Gao R."/>
        </authorList>
    </citation>
    <scope>NUCLEOTIDE SEQUENCE</scope>
    <source>
        <strain evidence="1">MMSM24</strain>
    </source>
</reference>
<gene>
    <name evidence="1" type="ORF">NEE01_04405</name>
</gene>
<keyword evidence="2" id="KW-1185">Reference proteome</keyword>
<sequence>MSNVMSRAASARQNQPASEIKVPRERIVTLSVAADLCPQALPRVLGLIAQHNILPLSIAAKRREAVQHFAVDVDNPPDQALAVLLAKIEAIVAVQSASARPAKRARLSA</sequence>
<evidence type="ECO:0008006" key="3">
    <source>
        <dbReference type="Google" id="ProtNLM"/>
    </source>
</evidence>
<dbReference type="RefSeq" id="WP_265268005.1">
    <property type="nucleotide sequence ID" value="NZ_JANFAV010000002.1"/>
</dbReference>
<dbReference type="AlphaFoldDB" id="A0AA42CNW5"/>
<organism evidence="1 2">
    <name type="scientific">Sphingomonas lycopersici</name>
    <dbReference type="NCBI Taxonomy" id="2951807"/>
    <lineage>
        <taxon>Bacteria</taxon>
        <taxon>Pseudomonadati</taxon>
        <taxon>Pseudomonadota</taxon>
        <taxon>Alphaproteobacteria</taxon>
        <taxon>Sphingomonadales</taxon>
        <taxon>Sphingomonadaceae</taxon>
        <taxon>Sphingomonas</taxon>
    </lineage>
</organism>
<protein>
    <recommendedName>
        <fullName evidence="3">ACT domain-containing protein</fullName>
    </recommendedName>
</protein>
<proteinExistence type="predicted"/>
<name>A0AA42CNW5_9SPHN</name>
<dbReference type="Proteomes" id="UP001165565">
    <property type="component" value="Unassembled WGS sequence"/>
</dbReference>
<dbReference type="EMBL" id="JANFAV010000002">
    <property type="protein sequence ID" value="MCW6534020.1"/>
    <property type="molecule type" value="Genomic_DNA"/>
</dbReference>